<name>Q4U9G0_THEAN</name>
<dbReference type="GO" id="GO:0042555">
    <property type="term" value="C:MCM complex"/>
    <property type="evidence" value="ECO:0007669"/>
    <property type="project" value="TreeGrafter"/>
</dbReference>
<dbReference type="SUPFAM" id="SSF52540">
    <property type="entry name" value="P-loop containing nucleoside triphosphate hydrolases"/>
    <property type="match status" value="1"/>
</dbReference>
<dbReference type="PRINTS" id="PR01657">
    <property type="entry name" value="MCMFAMILY"/>
</dbReference>
<feature type="transmembrane region" description="Helical" evidence="6">
    <location>
        <begin position="207"/>
        <end position="230"/>
    </location>
</feature>
<evidence type="ECO:0000256" key="6">
    <source>
        <dbReference type="SAM" id="Phobius"/>
    </source>
</evidence>
<dbReference type="eggNOG" id="KOG0477">
    <property type="taxonomic scope" value="Eukaryota"/>
</dbReference>
<dbReference type="GO" id="GO:0016787">
    <property type="term" value="F:hydrolase activity"/>
    <property type="evidence" value="ECO:0007669"/>
    <property type="project" value="UniProtKB-KW"/>
</dbReference>
<dbReference type="GO" id="GO:0017116">
    <property type="term" value="F:single-stranded DNA helicase activity"/>
    <property type="evidence" value="ECO:0007669"/>
    <property type="project" value="TreeGrafter"/>
</dbReference>
<gene>
    <name evidence="8" type="ORF">TA08800</name>
</gene>
<dbReference type="InParanoid" id="Q4U9G0"/>
<dbReference type="Gene3D" id="2.40.50.140">
    <property type="entry name" value="Nucleic acid-binding proteins"/>
    <property type="match status" value="1"/>
</dbReference>
<dbReference type="GO" id="GO:0005524">
    <property type="term" value="F:ATP binding"/>
    <property type="evidence" value="ECO:0007669"/>
    <property type="project" value="UniProtKB-KW"/>
</dbReference>
<dbReference type="PANTHER" id="PTHR11630:SF48">
    <property type="entry name" value="DNA HELICASE MCM9"/>
    <property type="match status" value="1"/>
</dbReference>
<dbReference type="InterPro" id="IPR041562">
    <property type="entry name" value="MCM_lid"/>
</dbReference>
<keyword evidence="2 5" id="KW-0547">Nucleotide-binding</keyword>
<organism evidence="8 9">
    <name type="scientific">Theileria annulata</name>
    <dbReference type="NCBI Taxonomy" id="5874"/>
    <lineage>
        <taxon>Eukaryota</taxon>
        <taxon>Sar</taxon>
        <taxon>Alveolata</taxon>
        <taxon>Apicomplexa</taxon>
        <taxon>Aconoidasida</taxon>
        <taxon>Piroplasmida</taxon>
        <taxon>Theileriidae</taxon>
        <taxon>Theileria</taxon>
    </lineage>
</organism>
<dbReference type="AlphaFoldDB" id="Q4U9G0"/>
<feature type="domain" description="MCM C-terminal AAA(+) ATPase" evidence="7">
    <location>
        <begin position="507"/>
        <end position="745"/>
    </location>
</feature>
<dbReference type="KEGG" id="tan:TA08800"/>
<sequence>MSRYYRRGYPYSNFNTLNDSQQSNDIFILDKKFQPFGKSEENLEYKSRLICKILSTPLTVYMDNFLDYFLNDYDSFKQCVNYLSIKPSNEKFLIKSSTSQASSYIYKPKYPNENEENCLFNSTYGTKLDYAKVKRQQNNNYGSTSSNSASDDLGIYETMIGTSELSDITKMMDDDYNSHYVKANNFQSFFLDVTKLLITLPDLGSDLLLAPQLLLILLDYIIIPYFFIYIETMYERHNVKDVDKLMEVCKSMPNDVCITISNDVKTHIYNSFIYRSGYIYDKLGSNKKENDFRFNITTRLRNIPPTPDVIRHSISEILDEDVGNLVILTCTVVLSGVMSIIEDEREYICRICSKSFVSKASSESYLQTAQFRCPNYQDGTYPRQRCPGSTFEKGTYFSRSDYQEIRCQSIFNSDCNISSISAIPVVLRKEICGTCFPGDTVHITGFVRRRFSRVKHGERCESELFIDANNIECVNWKAITGINNAIYQQANSYENFWSFHRSDEISSRNIIIESICTDLLNVNNAKLGLILTLIGGFSTDDKFDENHNRWAKYFNNSSKANKFNRDEVFEGVKKRGNRTRTQCHILFVGDPATGKSHLLEYATEISYRHVSVIGTNCTSVGLTCTIVRDGGDTMLAAGALVLASGGICCIDEFSEIKNDDKSCLHEAMEQQVISVAKSGLKCTLNCQCTIVASSNYKFARQNNKRKYDDQLSDERRIININTPLPLLTRFDLIIVMTDNSTEDLDIVEFLLEDDSQRINTTSSDDKSNLDWSSVNTVKNYIQFVRENLMPSITPSCQLIINRYYDEIRSISFNMEYGGGPTVRTIESIVRLSQAHARLMFRDFIKVFDVVSVILIMEFGLQGFTIGCINAKDQVIDRTGLFSNIKEDFNEYLMNHAYEDTGVDPNEVKFSNGITTQPMYDYFERLLFEKLNLTRSENNPEEIYSL</sequence>
<keyword evidence="6" id="KW-0812">Transmembrane</keyword>
<dbReference type="GO" id="GO:0006260">
    <property type="term" value="P:DNA replication"/>
    <property type="evidence" value="ECO:0007669"/>
    <property type="project" value="InterPro"/>
</dbReference>
<dbReference type="SMART" id="SM00350">
    <property type="entry name" value="MCM"/>
    <property type="match status" value="1"/>
</dbReference>
<evidence type="ECO:0000256" key="2">
    <source>
        <dbReference type="ARBA" id="ARBA00022741"/>
    </source>
</evidence>
<evidence type="ECO:0000313" key="8">
    <source>
        <dbReference type="EMBL" id="CAI76543.1"/>
    </source>
</evidence>
<accession>Q4U9G0</accession>
<dbReference type="GO" id="GO:0003697">
    <property type="term" value="F:single-stranded DNA binding"/>
    <property type="evidence" value="ECO:0007669"/>
    <property type="project" value="TreeGrafter"/>
</dbReference>
<dbReference type="STRING" id="5874.Q4U9G0"/>
<feature type="transmembrane region" description="Helical" evidence="6">
    <location>
        <begin position="322"/>
        <end position="341"/>
    </location>
</feature>
<dbReference type="InterPro" id="IPR031327">
    <property type="entry name" value="MCM"/>
</dbReference>
<dbReference type="InterPro" id="IPR018525">
    <property type="entry name" value="MCM_CS"/>
</dbReference>
<evidence type="ECO:0000259" key="7">
    <source>
        <dbReference type="PROSITE" id="PS50051"/>
    </source>
</evidence>
<keyword evidence="9" id="KW-1185">Reference proteome</keyword>
<evidence type="ECO:0000256" key="5">
    <source>
        <dbReference type="RuleBase" id="RU004070"/>
    </source>
</evidence>
<dbReference type="PANTHER" id="PTHR11630">
    <property type="entry name" value="DNA REPLICATION LICENSING FACTOR MCM FAMILY MEMBER"/>
    <property type="match status" value="1"/>
</dbReference>
<dbReference type="OMA" id="CECTIVA"/>
<dbReference type="GO" id="GO:0005634">
    <property type="term" value="C:nucleus"/>
    <property type="evidence" value="ECO:0007669"/>
    <property type="project" value="UniProtKB-SubCell"/>
</dbReference>
<keyword evidence="6" id="KW-0472">Membrane</keyword>
<dbReference type="SUPFAM" id="SSF50249">
    <property type="entry name" value="Nucleic acid-binding proteins"/>
    <property type="match status" value="1"/>
</dbReference>
<dbReference type="Pfam" id="PF00493">
    <property type="entry name" value="MCM"/>
    <property type="match status" value="1"/>
</dbReference>
<dbReference type="InterPro" id="IPR001208">
    <property type="entry name" value="MCM_dom"/>
</dbReference>
<dbReference type="EC" id="3.6.4.12" evidence="1"/>
<dbReference type="InterPro" id="IPR012340">
    <property type="entry name" value="NA-bd_OB-fold"/>
</dbReference>
<evidence type="ECO:0000256" key="3">
    <source>
        <dbReference type="ARBA" id="ARBA00022840"/>
    </source>
</evidence>
<keyword evidence="6" id="KW-1133">Transmembrane helix</keyword>
<dbReference type="Gene3D" id="3.40.50.300">
    <property type="entry name" value="P-loop containing nucleotide triphosphate hydrolases"/>
    <property type="match status" value="1"/>
</dbReference>
<dbReference type="GO" id="GO:0000724">
    <property type="term" value="P:double-strand break repair via homologous recombination"/>
    <property type="evidence" value="ECO:0007669"/>
    <property type="project" value="TreeGrafter"/>
</dbReference>
<evidence type="ECO:0000256" key="1">
    <source>
        <dbReference type="ARBA" id="ARBA00012551"/>
    </source>
</evidence>
<reference evidence="8 9" key="1">
    <citation type="journal article" date="2005" name="Science">
        <title>Genome of the host-cell transforming parasite Theileria annulata compared with T. parva.</title>
        <authorList>
            <person name="Pain A."/>
            <person name="Renauld H."/>
            <person name="Berriman M."/>
            <person name="Murphy L."/>
            <person name="Yeats C.A."/>
            <person name="Weir W."/>
            <person name="Kerhornou A."/>
            <person name="Aslett M."/>
            <person name="Bishop R."/>
            <person name="Bouchier C."/>
            <person name="Cochet M."/>
            <person name="Coulson R.M.R."/>
            <person name="Cronin A."/>
            <person name="de Villiers E.P."/>
            <person name="Fraser A."/>
            <person name="Fosker N."/>
            <person name="Gardner M."/>
            <person name="Goble A."/>
            <person name="Griffiths-Jones S."/>
            <person name="Harris D.E."/>
            <person name="Katzer F."/>
            <person name="Larke N."/>
            <person name="Lord A."/>
            <person name="Maser P."/>
            <person name="McKellar S."/>
            <person name="Mooney P."/>
            <person name="Morton F."/>
            <person name="Nene V."/>
            <person name="O'Neil S."/>
            <person name="Price C."/>
            <person name="Quail M.A."/>
            <person name="Rabbinowitsch E."/>
            <person name="Rawlings N.D."/>
            <person name="Rutter S."/>
            <person name="Saunders D."/>
            <person name="Seeger K."/>
            <person name="Shah T."/>
            <person name="Squares R."/>
            <person name="Squares S."/>
            <person name="Tivey A."/>
            <person name="Walker A.R."/>
            <person name="Woodward J."/>
            <person name="Dobbelaere D.A.E."/>
            <person name="Langsley G."/>
            <person name="Rajandream M.A."/>
            <person name="McKeever D."/>
            <person name="Shiels B."/>
            <person name="Tait A."/>
            <person name="Barrell B.G."/>
            <person name="Hall N."/>
        </authorList>
    </citation>
    <scope>NUCLEOTIDE SEQUENCE [LARGE SCALE GENOMIC DNA]</scope>
    <source>
        <strain evidence="9">Ankara</strain>
    </source>
</reference>
<dbReference type="Pfam" id="PF17855">
    <property type="entry name" value="MCM_lid"/>
    <property type="match status" value="1"/>
</dbReference>
<proteinExistence type="inferred from homology"/>
<dbReference type="PROSITE" id="PS50051">
    <property type="entry name" value="MCM_2"/>
    <property type="match status" value="1"/>
</dbReference>
<comment type="similarity">
    <text evidence="5">Belongs to the MCM family.</text>
</comment>
<dbReference type="VEuPathDB" id="PiroplasmaDB:TA08800"/>
<keyword evidence="4 5" id="KW-0238">DNA-binding</keyword>
<dbReference type="RefSeq" id="XP_953168.1">
    <property type="nucleotide sequence ID" value="XM_948075.1"/>
</dbReference>
<dbReference type="Proteomes" id="UP000001950">
    <property type="component" value="Chromosome 4"/>
</dbReference>
<evidence type="ECO:0000256" key="4">
    <source>
        <dbReference type="ARBA" id="ARBA00023125"/>
    </source>
</evidence>
<evidence type="ECO:0000313" key="9">
    <source>
        <dbReference type="Proteomes" id="UP000001950"/>
    </source>
</evidence>
<keyword evidence="3 5" id="KW-0067">ATP-binding</keyword>
<protein>
    <recommendedName>
        <fullName evidence="1">DNA helicase</fullName>
        <ecNumber evidence="1">3.6.4.12</ecNumber>
    </recommendedName>
</protein>
<dbReference type="EMBL" id="CR940353">
    <property type="protein sequence ID" value="CAI76543.1"/>
    <property type="molecule type" value="Genomic_DNA"/>
</dbReference>
<dbReference type="GeneID" id="3863193"/>
<dbReference type="InterPro" id="IPR027417">
    <property type="entry name" value="P-loop_NTPase"/>
</dbReference>
<dbReference type="OrthoDB" id="360773at2759"/>
<dbReference type="PROSITE" id="PS00847">
    <property type="entry name" value="MCM_1"/>
    <property type="match status" value="1"/>
</dbReference>